<dbReference type="AlphaFoldDB" id="A0AAD7N8F9"/>
<dbReference type="Proteomes" id="UP001215598">
    <property type="component" value="Unassembled WGS sequence"/>
</dbReference>
<proteinExistence type="predicted"/>
<sequence length="120" mass="12361">MVNKLVFLSDPVARCSLCRPAMVSLVLFSLANTVLGLALGKSMSTSASTSAATYPSATYCSPPAATSISLTNSAISTQNGAFPPGPMELGLLNAKVDALVDSLCPLPVARKHFLAFKVVS</sequence>
<name>A0AAD7N8F9_9AGAR</name>
<accession>A0AAD7N8F9</accession>
<keyword evidence="1" id="KW-0812">Transmembrane</keyword>
<protein>
    <submittedName>
        <fullName evidence="2">Uncharacterized protein</fullName>
    </submittedName>
</protein>
<reference evidence="2" key="1">
    <citation type="submission" date="2023-03" db="EMBL/GenBank/DDBJ databases">
        <title>Massive genome expansion in bonnet fungi (Mycena s.s.) driven by repeated elements and novel gene families across ecological guilds.</title>
        <authorList>
            <consortium name="Lawrence Berkeley National Laboratory"/>
            <person name="Harder C.B."/>
            <person name="Miyauchi S."/>
            <person name="Viragh M."/>
            <person name="Kuo A."/>
            <person name="Thoen E."/>
            <person name="Andreopoulos B."/>
            <person name="Lu D."/>
            <person name="Skrede I."/>
            <person name="Drula E."/>
            <person name="Henrissat B."/>
            <person name="Morin E."/>
            <person name="Kohler A."/>
            <person name="Barry K."/>
            <person name="LaButti K."/>
            <person name="Morin E."/>
            <person name="Salamov A."/>
            <person name="Lipzen A."/>
            <person name="Mereny Z."/>
            <person name="Hegedus B."/>
            <person name="Baldrian P."/>
            <person name="Stursova M."/>
            <person name="Weitz H."/>
            <person name="Taylor A."/>
            <person name="Grigoriev I.V."/>
            <person name="Nagy L.G."/>
            <person name="Martin F."/>
            <person name="Kauserud H."/>
        </authorList>
    </citation>
    <scope>NUCLEOTIDE SEQUENCE</scope>
    <source>
        <strain evidence="2">CBHHK182m</strain>
    </source>
</reference>
<evidence type="ECO:0000313" key="3">
    <source>
        <dbReference type="Proteomes" id="UP001215598"/>
    </source>
</evidence>
<keyword evidence="3" id="KW-1185">Reference proteome</keyword>
<organism evidence="2 3">
    <name type="scientific">Mycena metata</name>
    <dbReference type="NCBI Taxonomy" id="1033252"/>
    <lineage>
        <taxon>Eukaryota</taxon>
        <taxon>Fungi</taxon>
        <taxon>Dikarya</taxon>
        <taxon>Basidiomycota</taxon>
        <taxon>Agaricomycotina</taxon>
        <taxon>Agaricomycetes</taxon>
        <taxon>Agaricomycetidae</taxon>
        <taxon>Agaricales</taxon>
        <taxon>Marasmiineae</taxon>
        <taxon>Mycenaceae</taxon>
        <taxon>Mycena</taxon>
    </lineage>
</organism>
<gene>
    <name evidence="2" type="ORF">B0H16DRAFT_869536</name>
</gene>
<comment type="caution">
    <text evidence="2">The sequence shown here is derived from an EMBL/GenBank/DDBJ whole genome shotgun (WGS) entry which is preliminary data.</text>
</comment>
<dbReference type="EMBL" id="JARKIB010000068">
    <property type="protein sequence ID" value="KAJ7749685.1"/>
    <property type="molecule type" value="Genomic_DNA"/>
</dbReference>
<keyword evidence="1" id="KW-0472">Membrane</keyword>
<feature type="transmembrane region" description="Helical" evidence="1">
    <location>
        <begin position="20"/>
        <end position="40"/>
    </location>
</feature>
<keyword evidence="1" id="KW-1133">Transmembrane helix</keyword>
<evidence type="ECO:0000313" key="2">
    <source>
        <dbReference type="EMBL" id="KAJ7749685.1"/>
    </source>
</evidence>
<evidence type="ECO:0000256" key="1">
    <source>
        <dbReference type="SAM" id="Phobius"/>
    </source>
</evidence>